<keyword evidence="2" id="KW-0238">DNA-binding</keyword>
<dbReference type="InterPro" id="IPR007159">
    <property type="entry name" value="SpoVT-AbrB_dom"/>
</dbReference>
<dbReference type="Proteomes" id="UP000214746">
    <property type="component" value="Unassembled WGS sequence"/>
</dbReference>
<dbReference type="GO" id="GO:0003677">
    <property type="term" value="F:DNA binding"/>
    <property type="evidence" value="ECO:0007669"/>
    <property type="project" value="UniProtKB-KW"/>
</dbReference>
<dbReference type="Gene3D" id="2.10.260.10">
    <property type="match status" value="1"/>
</dbReference>
<dbReference type="InterPro" id="IPR037914">
    <property type="entry name" value="SpoVT-AbrB_sf"/>
</dbReference>
<evidence type="ECO:0000313" key="3">
    <source>
        <dbReference type="Proteomes" id="UP000214746"/>
    </source>
</evidence>
<dbReference type="SUPFAM" id="SSF89447">
    <property type="entry name" value="AbrB/MazE/MraZ-like"/>
    <property type="match status" value="1"/>
</dbReference>
<dbReference type="Pfam" id="PF04014">
    <property type="entry name" value="MazE_antitoxin"/>
    <property type="match status" value="1"/>
</dbReference>
<dbReference type="AlphaFoldDB" id="A0A2W1NLH2"/>
<accession>A0A2W1NLH2</accession>
<feature type="domain" description="SpoVT-AbrB" evidence="1">
    <location>
        <begin position="18"/>
        <end position="50"/>
    </location>
</feature>
<comment type="caution">
    <text evidence="2">The sequence shown here is derived from an EMBL/GenBank/DDBJ whole genome shotgun (WGS) entry which is preliminary data.</text>
</comment>
<keyword evidence="3" id="KW-1185">Reference proteome</keyword>
<dbReference type="OrthoDB" id="9795766at2"/>
<organism evidence="2 3">
    <name type="scientific">Paenibacillus xerothermodurans</name>
    <dbReference type="NCBI Taxonomy" id="1977292"/>
    <lineage>
        <taxon>Bacteria</taxon>
        <taxon>Bacillati</taxon>
        <taxon>Bacillota</taxon>
        <taxon>Bacilli</taxon>
        <taxon>Bacillales</taxon>
        <taxon>Paenibacillaceae</taxon>
        <taxon>Paenibacillus</taxon>
    </lineage>
</organism>
<name>A0A2W1NLH2_PAEXE</name>
<sequence length="56" mass="6381">MEYQKRKDMILMATTTLSKWGNSTGVRIPTQFLKRLSLDEGAEVEILLTPQGEELI</sequence>
<proteinExistence type="predicted"/>
<evidence type="ECO:0000259" key="1">
    <source>
        <dbReference type="Pfam" id="PF04014"/>
    </source>
</evidence>
<protein>
    <submittedName>
        <fullName evidence="2">AbrB/MazE/SpoVT family DNA-binding domain-containing protein</fullName>
    </submittedName>
</protein>
<evidence type="ECO:0000313" key="2">
    <source>
        <dbReference type="EMBL" id="PZE20275.1"/>
    </source>
</evidence>
<reference evidence="2" key="1">
    <citation type="submission" date="2018-06" db="EMBL/GenBank/DDBJ databases">
        <title>Paenibacillus xerothermodurans sp. nov. an extremely dry heat resistant spore forming bacterium isolated from the soil of Cape Canaveral, Florida.</title>
        <authorList>
            <person name="Seuylemezian A."/>
            <person name="Kaur N."/>
            <person name="Patil P."/>
            <person name="Patil P."/>
            <person name="Mayilraj S."/>
            <person name="Vaishampayan P."/>
        </authorList>
    </citation>
    <scope>NUCLEOTIDE SEQUENCE [LARGE SCALE GENOMIC DNA]</scope>
    <source>
        <strain evidence="2">ATCC 27380</strain>
    </source>
</reference>
<gene>
    <name evidence="2" type="ORF">CBW46_014090</name>
</gene>
<dbReference type="EMBL" id="NHRJ02000008">
    <property type="protein sequence ID" value="PZE20275.1"/>
    <property type="molecule type" value="Genomic_DNA"/>
</dbReference>